<feature type="disulfide bond" evidence="18">
    <location>
        <begin position="64"/>
        <end position="140"/>
    </location>
</feature>
<feature type="binding site" evidence="16">
    <location>
        <position position="300"/>
    </location>
    <ligand>
        <name>Ca(2+)</name>
        <dbReference type="ChEBI" id="CHEBI:29108"/>
        <label>2</label>
    </ligand>
</feature>
<keyword evidence="20" id="KW-0472">Membrane</keyword>
<proteinExistence type="inferred from homology"/>
<keyword evidence="13 19" id="KW-0376">Hydrogen peroxide</keyword>
<dbReference type="Proteomes" id="UP001151287">
    <property type="component" value="Unassembled WGS sequence"/>
</dbReference>
<dbReference type="PROSITE" id="PS00436">
    <property type="entry name" value="PEROXIDASE_2"/>
    <property type="match status" value="1"/>
</dbReference>
<keyword evidence="9 16" id="KW-0106">Calcium</keyword>
<feature type="binding site" evidence="15">
    <location>
        <position position="187"/>
    </location>
    <ligand>
        <name>substrate</name>
    </ligand>
</feature>
<dbReference type="GO" id="GO:0042744">
    <property type="term" value="P:hydrogen peroxide catabolic process"/>
    <property type="evidence" value="ECO:0007669"/>
    <property type="project" value="UniProtKB-KW"/>
</dbReference>
<comment type="caution">
    <text evidence="22">The sequence shown here is derived from an EMBL/GenBank/DDBJ whole genome shotgun (WGS) entry which is preliminary data.</text>
</comment>
<evidence type="ECO:0000256" key="1">
    <source>
        <dbReference type="ARBA" id="ARBA00000189"/>
    </source>
</evidence>
<dbReference type="FunFam" id="1.10.420.10:FF:000010">
    <property type="entry name" value="Peroxidase"/>
    <property type="match status" value="1"/>
</dbReference>
<keyword evidence="6 19" id="KW-0349">Heme</keyword>
<protein>
    <recommendedName>
        <fullName evidence="3 19">Peroxidase</fullName>
        <ecNumber evidence="3 19">1.11.1.7</ecNumber>
    </recommendedName>
</protein>
<evidence type="ECO:0000313" key="23">
    <source>
        <dbReference type="Proteomes" id="UP001151287"/>
    </source>
</evidence>
<keyword evidence="10 19" id="KW-0560">Oxidoreductase</keyword>
<feature type="binding site" evidence="16">
    <location>
        <position position="105"/>
    </location>
    <ligand>
        <name>Ca(2+)</name>
        <dbReference type="ChEBI" id="CHEBI:29108"/>
        <label>1</label>
    </ligand>
</feature>
<dbReference type="InterPro" id="IPR019794">
    <property type="entry name" value="Peroxidases_AS"/>
</dbReference>
<evidence type="ECO:0000256" key="9">
    <source>
        <dbReference type="ARBA" id="ARBA00022837"/>
    </source>
</evidence>
<reference evidence="22" key="1">
    <citation type="journal article" date="2022" name="Cell">
        <title>Repeat-based holocentromeres influence genome architecture and karyotype evolution.</title>
        <authorList>
            <person name="Hofstatter P.G."/>
            <person name="Thangavel G."/>
            <person name="Lux T."/>
            <person name="Neumann P."/>
            <person name="Vondrak T."/>
            <person name="Novak P."/>
            <person name="Zhang M."/>
            <person name="Costa L."/>
            <person name="Castellani M."/>
            <person name="Scott A."/>
            <person name="Toegelov H."/>
            <person name="Fuchs J."/>
            <person name="Mata-Sucre Y."/>
            <person name="Dias Y."/>
            <person name="Vanzela A.L.L."/>
            <person name="Huettel B."/>
            <person name="Almeida C.C.S."/>
            <person name="Simkova H."/>
            <person name="Souza G."/>
            <person name="Pedrosa-Harand A."/>
            <person name="Macas J."/>
            <person name="Mayer K.F.X."/>
            <person name="Houben A."/>
            <person name="Marques A."/>
        </authorList>
    </citation>
    <scope>NUCLEOTIDE SEQUENCE</scope>
    <source>
        <strain evidence="22">RhyBre1mFocal</strain>
    </source>
</reference>
<dbReference type="InterPro" id="IPR002016">
    <property type="entry name" value="Haem_peroxidase"/>
</dbReference>
<dbReference type="SUPFAM" id="SSF48113">
    <property type="entry name" value="Heme-dependent peroxidases"/>
    <property type="match status" value="1"/>
</dbReference>
<sequence>MHNKFYTKNHHSLSCLLGENDIPSKLALMAINMASLVYAVMILLFMGYVIDCQALQKGFYSDTCPKVEDIVKSIVQKAFNDYATIAPGLLRLHFHDCFVQGCDASVLISGDSSERTAFANAGLRGFEVIDDAKSQLESVCPGVVSCADILAIAARDSVNLAGGPSWSVELGRRDGLVSSASDVSNLPAPTDSVDVQRQKFSDKGLSDHDLVTLVGNSLIFSLDKSLKQQFLKKMLTIHNRISGAHTIGTTACLFIKYRLFNFTATGNSDPTISPSFLSKLQNMCPQSGDSSDRIPLDKDTMSKFDVSYFKNIRDGNAVLESDQRLWGDSSTKSIVQNYAGNIRGLLGLRFNLEFPKSMVKMGAIGVKTGSLGEIRKVCSQFN</sequence>
<dbReference type="PROSITE" id="PS50873">
    <property type="entry name" value="PEROXIDASE_4"/>
    <property type="match status" value="1"/>
</dbReference>
<evidence type="ECO:0000256" key="11">
    <source>
        <dbReference type="ARBA" id="ARBA00023004"/>
    </source>
</evidence>
<feature type="domain" description="Plant heme peroxidase family profile" evidence="21">
    <location>
        <begin position="54"/>
        <end position="382"/>
    </location>
</feature>
<dbReference type="Gene3D" id="1.10.520.10">
    <property type="match status" value="1"/>
</dbReference>
<evidence type="ECO:0000256" key="3">
    <source>
        <dbReference type="ARBA" id="ARBA00012313"/>
    </source>
</evidence>
<accession>A0A9P9ZCA4</accession>
<evidence type="ECO:0000256" key="17">
    <source>
        <dbReference type="PIRSR" id="PIRSR600823-4"/>
    </source>
</evidence>
<organism evidence="22 23">
    <name type="scientific">Rhynchospora breviuscula</name>
    <dbReference type="NCBI Taxonomy" id="2022672"/>
    <lineage>
        <taxon>Eukaryota</taxon>
        <taxon>Viridiplantae</taxon>
        <taxon>Streptophyta</taxon>
        <taxon>Embryophyta</taxon>
        <taxon>Tracheophyta</taxon>
        <taxon>Spermatophyta</taxon>
        <taxon>Magnoliopsida</taxon>
        <taxon>Liliopsida</taxon>
        <taxon>Poales</taxon>
        <taxon>Cyperaceae</taxon>
        <taxon>Cyperoideae</taxon>
        <taxon>Rhynchosporeae</taxon>
        <taxon>Rhynchospora</taxon>
    </lineage>
</organism>
<dbReference type="EC" id="1.11.1.7" evidence="3 19"/>
<feature type="binding site" evidence="16">
    <location>
        <position position="99"/>
    </location>
    <ligand>
        <name>Ca(2+)</name>
        <dbReference type="ChEBI" id="CHEBI:29108"/>
        <label>1</label>
    </ligand>
</feature>
<dbReference type="InterPro" id="IPR010255">
    <property type="entry name" value="Haem_peroxidase_sf"/>
</dbReference>
<keyword evidence="23" id="KW-1185">Reference proteome</keyword>
<comment type="cofactor">
    <cofactor evidence="16 19">
        <name>heme b</name>
        <dbReference type="ChEBI" id="CHEBI:60344"/>
    </cofactor>
    <text evidence="16 19">Binds 1 heme b (iron(II)-protoporphyrin IX) group per subunit.</text>
</comment>
<dbReference type="PRINTS" id="PR00461">
    <property type="entry name" value="PLPEROXIDASE"/>
</dbReference>
<evidence type="ECO:0000256" key="4">
    <source>
        <dbReference type="ARBA" id="ARBA00022525"/>
    </source>
</evidence>
<dbReference type="PANTHER" id="PTHR31235">
    <property type="entry name" value="PEROXIDASE 25-RELATED"/>
    <property type="match status" value="1"/>
</dbReference>
<feature type="binding site" evidence="16">
    <location>
        <position position="297"/>
    </location>
    <ligand>
        <name>Ca(2+)</name>
        <dbReference type="ChEBI" id="CHEBI:29108"/>
        <label>2</label>
    </ligand>
</feature>
<feature type="binding site" evidence="16">
    <location>
        <position position="305"/>
    </location>
    <ligand>
        <name>Ca(2+)</name>
        <dbReference type="ChEBI" id="CHEBI:29108"/>
        <label>2</label>
    </ligand>
</feature>
<feature type="binding site" evidence="16">
    <location>
        <position position="103"/>
    </location>
    <ligand>
        <name>Ca(2+)</name>
        <dbReference type="ChEBI" id="CHEBI:29108"/>
        <label>1</label>
    </ligand>
</feature>
<dbReference type="GO" id="GO:0020037">
    <property type="term" value="F:heme binding"/>
    <property type="evidence" value="ECO:0007669"/>
    <property type="project" value="UniProtKB-UniRule"/>
</dbReference>
<evidence type="ECO:0000256" key="19">
    <source>
        <dbReference type="RuleBase" id="RU362060"/>
    </source>
</evidence>
<keyword evidence="12 18" id="KW-1015">Disulfide bond</keyword>
<dbReference type="GO" id="GO:0006979">
    <property type="term" value="P:response to oxidative stress"/>
    <property type="evidence" value="ECO:0007669"/>
    <property type="project" value="UniProtKB-UniRule"/>
</dbReference>
<feature type="disulfide bond" evidence="18">
    <location>
        <begin position="97"/>
        <end position="102"/>
    </location>
</feature>
<dbReference type="GO" id="GO:0046872">
    <property type="term" value="F:metal ion binding"/>
    <property type="evidence" value="ECO:0007669"/>
    <property type="project" value="UniProtKB-UniRule"/>
</dbReference>
<dbReference type="InterPro" id="IPR033905">
    <property type="entry name" value="Secretory_peroxidase"/>
</dbReference>
<feature type="transmembrane region" description="Helical" evidence="20">
    <location>
        <begin position="26"/>
        <end position="50"/>
    </location>
</feature>
<comment type="similarity">
    <text evidence="19">Belongs to the peroxidase family. Classical plant (class III) peroxidase subfamily.</text>
</comment>
<feature type="active site" description="Proton acceptor" evidence="14">
    <location>
        <position position="95"/>
    </location>
</feature>
<dbReference type="CDD" id="cd00693">
    <property type="entry name" value="secretory_peroxidase"/>
    <property type="match status" value="1"/>
</dbReference>
<dbReference type="InterPro" id="IPR000823">
    <property type="entry name" value="Peroxidase_pln"/>
</dbReference>
<keyword evidence="8" id="KW-0732">Signal</keyword>
<evidence type="ECO:0000256" key="20">
    <source>
        <dbReference type="SAM" id="Phobius"/>
    </source>
</evidence>
<dbReference type="AlphaFoldDB" id="A0A9P9ZCA4"/>
<dbReference type="PRINTS" id="PR00458">
    <property type="entry name" value="PEROXIDASE"/>
</dbReference>
<name>A0A9P9ZCA4_9POAL</name>
<feature type="binding site" evidence="16">
    <location>
        <position position="96"/>
    </location>
    <ligand>
        <name>Ca(2+)</name>
        <dbReference type="ChEBI" id="CHEBI:29108"/>
        <label>1</label>
    </ligand>
</feature>
<feature type="site" description="Transition state stabilizer" evidence="17">
    <location>
        <position position="91"/>
    </location>
</feature>
<feature type="binding site" description="axial binding residue" evidence="16">
    <location>
        <position position="245"/>
    </location>
    <ligand>
        <name>heme b</name>
        <dbReference type="ChEBI" id="CHEBI:60344"/>
    </ligand>
    <ligandPart>
        <name>Fe</name>
        <dbReference type="ChEBI" id="CHEBI:18248"/>
    </ligandPart>
</feature>
<evidence type="ECO:0000256" key="18">
    <source>
        <dbReference type="PIRSR" id="PIRSR600823-5"/>
    </source>
</evidence>
<evidence type="ECO:0000256" key="8">
    <source>
        <dbReference type="ARBA" id="ARBA00022729"/>
    </source>
</evidence>
<evidence type="ECO:0000256" key="13">
    <source>
        <dbReference type="ARBA" id="ARBA00023324"/>
    </source>
</evidence>
<keyword evidence="20" id="KW-0812">Transmembrane</keyword>
<dbReference type="GO" id="GO:0005576">
    <property type="term" value="C:extracellular region"/>
    <property type="evidence" value="ECO:0007669"/>
    <property type="project" value="UniProtKB-SubCell"/>
</dbReference>
<evidence type="ECO:0000256" key="14">
    <source>
        <dbReference type="PIRSR" id="PIRSR600823-1"/>
    </source>
</evidence>
<evidence type="ECO:0000256" key="12">
    <source>
        <dbReference type="ARBA" id="ARBA00023157"/>
    </source>
</evidence>
<dbReference type="Gene3D" id="1.10.420.10">
    <property type="entry name" value="Peroxidase, domain 2"/>
    <property type="match status" value="1"/>
</dbReference>
<keyword evidence="5 19" id="KW-0575">Peroxidase</keyword>
<feature type="binding site" evidence="16">
    <location>
        <position position="246"/>
    </location>
    <ligand>
        <name>Ca(2+)</name>
        <dbReference type="ChEBI" id="CHEBI:29108"/>
        <label>2</label>
    </ligand>
</feature>
<feature type="disulfide bond" evidence="18">
    <location>
        <begin position="146"/>
        <end position="378"/>
    </location>
</feature>
<dbReference type="GO" id="GO:0140825">
    <property type="term" value="F:lactoperoxidase activity"/>
    <property type="evidence" value="ECO:0007669"/>
    <property type="project" value="UniProtKB-EC"/>
</dbReference>
<dbReference type="FunFam" id="1.10.520.10:FF:000008">
    <property type="entry name" value="Peroxidase"/>
    <property type="match status" value="1"/>
</dbReference>
<keyword evidence="7 16" id="KW-0479">Metal-binding</keyword>
<evidence type="ECO:0000256" key="15">
    <source>
        <dbReference type="PIRSR" id="PIRSR600823-2"/>
    </source>
</evidence>
<evidence type="ECO:0000256" key="10">
    <source>
        <dbReference type="ARBA" id="ARBA00023002"/>
    </source>
</evidence>
<dbReference type="Pfam" id="PF00141">
    <property type="entry name" value="peroxidase"/>
    <property type="match status" value="1"/>
</dbReference>
<evidence type="ECO:0000256" key="6">
    <source>
        <dbReference type="ARBA" id="ARBA00022617"/>
    </source>
</evidence>
<evidence type="ECO:0000256" key="7">
    <source>
        <dbReference type="ARBA" id="ARBA00022723"/>
    </source>
</evidence>
<comment type="subcellular location">
    <subcellularLocation>
        <location evidence="19">Secreted</location>
    </subcellularLocation>
</comment>
<feature type="disulfide bond" evidence="18">
    <location>
        <begin position="252"/>
        <end position="284"/>
    </location>
</feature>
<dbReference type="OrthoDB" id="2113341at2759"/>
<dbReference type="EMBL" id="JAMQYH010000005">
    <property type="protein sequence ID" value="KAJ1685296.1"/>
    <property type="molecule type" value="Genomic_DNA"/>
</dbReference>
<evidence type="ECO:0000256" key="16">
    <source>
        <dbReference type="PIRSR" id="PIRSR600823-3"/>
    </source>
</evidence>
<keyword evidence="11 16" id="KW-0408">Iron</keyword>
<feature type="binding site" evidence="16">
    <location>
        <position position="114"/>
    </location>
    <ligand>
        <name>Ca(2+)</name>
        <dbReference type="ChEBI" id="CHEBI:29108"/>
        <label>1</label>
    </ligand>
</feature>
<evidence type="ECO:0000256" key="5">
    <source>
        <dbReference type="ARBA" id="ARBA00022559"/>
    </source>
</evidence>
<comment type="cofactor">
    <cofactor evidence="16 19">
        <name>Ca(2+)</name>
        <dbReference type="ChEBI" id="CHEBI:29108"/>
    </cofactor>
    <text evidence="16 19">Binds 2 calcium ions per subunit.</text>
</comment>
<feature type="binding site" evidence="16">
    <location>
        <position position="101"/>
    </location>
    <ligand>
        <name>Ca(2+)</name>
        <dbReference type="ChEBI" id="CHEBI:29108"/>
        <label>1</label>
    </ligand>
</feature>
<comment type="catalytic activity">
    <reaction evidence="1 19">
        <text>2 a phenolic donor + H2O2 = 2 a phenolic radical donor + 2 H2O</text>
        <dbReference type="Rhea" id="RHEA:56136"/>
        <dbReference type="ChEBI" id="CHEBI:15377"/>
        <dbReference type="ChEBI" id="CHEBI:16240"/>
        <dbReference type="ChEBI" id="CHEBI:139520"/>
        <dbReference type="ChEBI" id="CHEBI:139521"/>
        <dbReference type="EC" id="1.11.1.7"/>
    </reaction>
</comment>
<keyword evidence="4 19" id="KW-0964">Secreted</keyword>
<comment type="function">
    <text evidence="2">Removal of H(2)O(2), oxidation of toxic reductants, biosynthesis and degradation of lignin, suberization, auxin catabolism, response to environmental stresses such as wounding, pathogen attack and oxidative stress. These functions might be dependent on each isozyme/isoform in each plant tissue.</text>
</comment>
<gene>
    <name evidence="22" type="ORF">LUZ63_016686</name>
</gene>
<keyword evidence="20" id="KW-1133">Transmembrane helix</keyword>
<evidence type="ECO:0000256" key="2">
    <source>
        <dbReference type="ARBA" id="ARBA00002322"/>
    </source>
</evidence>
<evidence type="ECO:0000259" key="21">
    <source>
        <dbReference type="PROSITE" id="PS50873"/>
    </source>
</evidence>
<evidence type="ECO:0000313" key="22">
    <source>
        <dbReference type="EMBL" id="KAJ1685296.1"/>
    </source>
</evidence>